<evidence type="ECO:0000313" key="1">
    <source>
        <dbReference type="EMBL" id="MFC3453766.1"/>
    </source>
</evidence>
<dbReference type="EMBL" id="JBHRWK010000055">
    <property type="protein sequence ID" value="MFC3453766.1"/>
    <property type="molecule type" value="Genomic_DNA"/>
</dbReference>
<sequence>MSVETPQAQDVVRNVTVRLGNEFSTKLSSVAVGVIVRAAYRDLQEQIVPEALGDMLHRLARHRIARLVQVL</sequence>
<dbReference type="Proteomes" id="UP001595645">
    <property type="component" value="Unassembled WGS sequence"/>
</dbReference>
<reference evidence="2" key="1">
    <citation type="journal article" date="2019" name="Int. J. Syst. Evol. Microbiol.">
        <title>The Global Catalogue of Microorganisms (GCM) 10K type strain sequencing project: providing services to taxonomists for standard genome sequencing and annotation.</title>
        <authorList>
            <consortium name="The Broad Institute Genomics Platform"/>
            <consortium name="The Broad Institute Genome Sequencing Center for Infectious Disease"/>
            <person name="Wu L."/>
            <person name="Ma J."/>
        </authorList>
    </citation>
    <scope>NUCLEOTIDE SEQUENCE [LARGE SCALE GENOMIC DNA]</scope>
    <source>
        <strain evidence="2">CGMCC 4.7676</strain>
    </source>
</reference>
<dbReference type="RefSeq" id="WP_378242675.1">
    <property type="nucleotide sequence ID" value="NZ_JBHRWK010000055.1"/>
</dbReference>
<accession>A0ABV7P7L2</accession>
<protein>
    <submittedName>
        <fullName evidence="1">Uncharacterized protein</fullName>
    </submittedName>
</protein>
<name>A0ABV7P7L2_9PSEU</name>
<keyword evidence="2" id="KW-1185">Reference proteome</keyword>
<gene>
    <name evidence="1" type="ORF">ACFOSH_30375</name>
</gene>
<proteinExistence type="predicted"/>
<comment type="caution">
    <text evidence="1">The sequence shown here is derived from an EMBL/GenBank/DDBJ whole genome shotgun (WGS) entry which is preliminary data.</text>
</comment>
<organism evidence="1 2">
    <name type="scientific">Amycolatopsis speibonae</name>
    <dbReference type="NCBI Taxonomy" id="1450224"/>
    <lineage>
        <taxon>Bacteria</taxon>
        <taxon>Bacillati</taxon>
        <taxon>Actinomycetota</taxon>
        <taxon>Actinomycetes</taxon>
        <taxon>Pseudonocardiales</taxon>
        <taxon>Pseudonocardiaceae</taxon>
        <taxon>Amycolatopsis</taxon>
    </lineage>
</organism>
<evidence type="ECO:0000313" key="2">
    <source>
        <dbReference type="Proteomes" id="UP001595645"/>
    </source>
</evidence>